<dbReference type="GO" id="GO:0015074">
    <property type="term" value="P:DNA integration"/>
    <property type="evidence" value="ECO:0007669"/>
    <property type="project" value="InterPro"/>
</dbReference>
<feature type="domain" description="Integrase catalytic" evidence="1">
    <location>
        <begin position="1"/>
        <end position="133"/>
    </location>
</feature>
<dbReference type="Pfam" id="PF00665">
    <property type="entry name" value="rve"/>
    <property type="match status" value="1"/>
</dbReference>
<accession>A0AAQ3SZG1</accession>
<dbReference type="GO" id="GO:0003676">
    <property type="term" value="F:nucleic acid binding"/>
    <property type="evidence" value="ECO:0007669"/>
    <property type="project" value="InterPro"/>
</dbReference>
<dbReference type="AlphaFoldDB" id="A0AAQ3SZG1"/>
<evidence type="ECO:0000259" key="1">
    <source>
        <dbReference type="PROSITE" id="PS50994"/>
    </source>
</evidence>
<dbReference type="InterPro" id="IPR036397">
    <property type="entry name" value="RNaseH_sf"/>
</dbReference>
<evidence type="ECO:0000313" key="2">
    <source>
        <dbReference type="EMBL" id="WVZ63795.1"/>
    </source>
</evidence>
<dbReference type="PANTHER" id="PTHR37984:SF5">
    <property type="entry name" value="PROTEIN NYNRIN-LIKE"/>
    <property type="match status" value="1"/>
</dbReference>
<dbReference type="PANTHER" id="PTHR37984">
    <property type="entry name" value="PROTEIN CBG26694"/>
    <property type="match status" value="1"/>
</dbReference>
<dbReference type="Proteomes" id="UP001341281">
    <property type="component" value="Chromosome 03"/>
</dbReference>
<protein>
    <recommendedName>
        <fullName evidence="1">Integrase catalytic domain-containing protein</fullName>
    </recommendedName>
</protein>
<dbReference type="InterPro" id="IPR050951">
    <property type="entry name" value="Retrovirus_Pol_polyprotein"/>
</dbReference>
<dbReference type="InterPro" id="IPR001584">
    <property type="entry name" value="Integrase_cat-core"/>
</dbReference>
<dbReference type="Gene3D" id="3.30.420.10">
    <property type="entry name" value="Ribonuclease H-like superfamily/Ribonuclease H"/>
    <property type="match status" value="1"/>
</dbReference>
<dbReference type="InterPro" id="IPR012337">
    <property type="entry name" value="RNaseH-like_sf"/>
</dbReference>
<dbReference type="PROSITE" id="PS50994">
    <property type="entry name" value="INTEGRASE"/>
    <property type="match status" value="1"/>
</dbReference>
<organism evidence="2 3">
    <name type="scientific">Paspalum notatum var. saurae</name>
    <dbReference type="NCBI Taxonomy" id="547442"/>
    <lineage>
        <taxon>Eukaryota</taxon>
        <taxon>Viridiplantae</taxon>
        <taxon>Streptophyta</taxon>
        <taxon>Embryophyta</taxon>
        <taxon>Tracheophyta</taxon>
        <taxon>Spermatophyta</taxon>
        <taxon>Magnoliopsida</taxon>
        <taxon>Liliopsida</taxon>
        <taxon>Poales</taxon>
        <taxon>Poaceae</taxon>
        <taxon>PACMAD clade</taxon>
        <taxon>Panicoideae</taxon>
        <taxon>Andropogonodae</taxon>
        <taxon>Paspaleae</taxon>
        <taxon>Paspalinae</taxon>
        <taxon>Paspalum</taxon>
    </lineage>
</organism>
<sequence length="144" mass="16781">MAVEYSSKWIKAKSLQTITSTTLQKFFWQNIICRFGVPKELTVDNGKQFDSTSFRDLCFRIGTKLCFASVYHPQSNRAVERANEVIFVGIKKNITDLPKGKWVDELPRVVWSHNTIESRITKFTPFRLQYGREAVTLESIRHYT</sequence>
<gene>
    <name evidence="2" type="ORF">U9M48_013400</name>
</gene>
<reference evidence="2 3" key="1">
    <citation type="submission" date="2024-02" db="EMBL/GenBank/DDBJ databases">
        <title>High-quality chromosome-scale genome assembly of Pensacola bahiagrass (Paspalum notatum Flugge var. saurae).</title>
        <authorList>
            <person name="Vega J.M."/>
            <person name="Podio M."/>
            <person name="Orjuela J."/>
            <person name="Siena L.A."/>
            <person name="Pessino S.C."/>
            <person name="Combes M.C."/>
            <person name="Mariac C."/>
            <person name="Albertini E."/>
            <person name="Pupilli F."/>
            <person name="Ortiz J.P.A."/>
            <person name="Leblanc O."/>
        </authorList>
    </citation>
    <scope>NUCLEOTIDE SEQUENCE [LARGE SCALE GENOMIC DNA]</scope>
    <source>
        <strain evidence="2">R1</strain>
        <tissue evidence="2">Leaf</tissue>
    </source>
</reference>
<dbReference type="EMBL" id="CP144747">
    <property type="protein sequence ID" value="WVZ63795.1"/>
    <property type="molecule type" value="Genomic_DNA"/>
</dbReference>
<name>A0AAQ3SZG1_PASNO</name>
<proteinExistence type="predicted"/>
<dbReference type="SUPFAM" id="SSF53098">
    <property type="entry name" value="Ribonuclease H-like"/>
    <property type="match status" value="1"/>
</dbReference>
<keyword evidence="3" id="KW-1185">Reference proteome</keyword>
<evidence type="ECO:0000313" key="3">
    <source>
        <dbReference type="Proteomes" id="UP001341281"/>
    </source>
</evidence>